<proteinExistence type="predicted"/>
<evidence type="ECO:0000256" key="2">
    <source>
        <dbReference type="SAM" id="MobiDB-lite"/>
    </source>
</evidence>
<evidence type="ECO:0000313" key="4">
    <source>
        <dbReference type="Proteomes" id="UP000322699"/>
    </source>
</evidence>
<keyword evidence="4" id="KW-1185">Reference proteome</keyword>
<feature type="compositionally biased region" description="Low complexity" evidence="2">
    <location>
        <begin position="509"/>
        <end position="519"/>
    </location>
</feature>
<dbReference type="AlphaFoldDB" id="A0A5B1CJ74"/>
<sequence>MSGGRRSKLSPSLFPFLAVLICTLGTLILLLALVAEKATDAAAVASASEAEIETADAASLGPARPGLAATAVSSMIEEEEFLVAQLVSVRQAQTDDIEQRRDKLAHVEEHTRRLTDELKRLSDEVDRATQQQSADSEITDEQLAILKQEIEIEEREIEEKLAESGTRKPRVIIVPHKGPNGTDRRPVYLECTEDALVIWPEEVRISIDQLQQSDAGANPVESALRVIRNHAMTQYGDSVPPYPLLIVRPDGILTYASARGAMKDYDDQFGYELVPTDIELATSKPDTNLKRKIDRAITEAIANQTRLELIAQRNNISSGRRLPVLSAAALDRQGRSSGYRSLGRNEQNLYTEQANDARSIARSYADDRADSRSKSPSVTYGNSNNYGQQSAQVNANTNPGGIDPAMDQKWSEDMRQAAGELSGRSLDGSGAFDENGNPRSLMDSYLQGAGQQSGSEGKPSDFNSEFAGADGNTDQVEQPNGLSGAGGEMNEGKKPNQNPYEASGGSAGAGQPQSGSCQGDSAQRPNSQDQQADASDAQDPPPENSYSQTATEDLAKPGSPGWALPREVARSHGNEILRTIRVESRSDRFVLLPGDRRSSPEMFGVFDRNARRASLELATAIRDRVDHWGAALPGGRWQPVLEVDVKPGGEVRFQQLQMILQDSGVNVVPKKRLPKN</sequence>
<dbReference type="EMBL" id="VRLW01000001">
    <property type="protein sequence ID" value="KAA1260606.1"/>
    <property type="molecule type" value="Genomic_DNA"/>
</dbReference>
<evidence type="ECO:0000313" key="3">
    <source>
        <dbReference type="EMBL" id="KAA1260606.1"/>
    </source>
</evidence>
<feature type="compositionally biased region" description="Polar residues" evidence="2">
    <location>
        <begin position="374"/>
        <end position="399"/>
    </location>
</feature>
<feature type="compositionally biased region" description="Polar residues" evidence="2">
    <location>
        <begin position="472"/>
        <end position="481"/>
    </location>
</feature>
<feature type="compositionally biased region" description="Basic and acidic residues" evidence="2">
    <location>
        <begin position="364"/>
        <end position="373"/>
    </location>
</feature>
<reference evidence="3 4" key="1">
    <citation type="submission" date="2019-08" db="EMBL/GenBank/DDBJ databases">
        <title>Deep-cultivation of Planctomycetes and their phenomic and genomic characterization uncovers novel biology.</title>
        <authorList>
            <person name="Wiegand S."/>
            <person name="Jogler M."/>
            <person name="Boedeker C."/>
            <person name="Pinto D."/>
            <person name="Vollmers J."/>
            <person name="Rivas-Marin E."/>
            <person name="Kohn T."/>
            <person name="Peeters S.H."/>
            <person name="Heuer A."/>
            <person name="Rast P."/>
            <person name="Oberbeckmann S."/>
            <person name="Bunk B."/>
            <person name="Jeske O."/>
            <person name="Meyerdierks A."/>
            <person name="Storesund J.E."/>
            <person name="Kallscheuer N."/>
            <person name="Luecker S."/>
            <person name="Lage O.M."/>
            <person name="Pohl T."/>
            <person name="Merkel B.J."/>
            <person name="Hornburger P."/>
            <person name="Mueller R.-W."/>
            <person name="Bruemmer F."/>
            <person name="Labrenz M."/>
            <person name="Spormann A.M."/>
            <person name="Op Den Camp H."/>
            <person name="Overmann J."/>
            <person name="Amann R."/>
            <person name="Jetten M.S.M."/>
            <person name="Mascher T."/>
            <person name="Medema M.H."/>
            <person name="Devos D.P."/>
            <person name="Kaster A.-K."/>
            <person name="Ovreas L."/>
            <person name="Rohde M."/>
            <person name="Galperin M.Y."/>
            <person name="Jogler C."/>
        </authorList>
    </citation>
    <scope>NUCLEOTIDE SEQUENCE [LARGE SCALE GENOMIC DNA]</scope>
    <source>
        <strain evidence="3 4">LF1</strain>
    </source>
</reference>
<dbReference type="OrthoDB" id="233190at2"/>
<comment type="caution">
    <text evidence="3">The sequence shown here is derived from an EMBL/GenBank/DDBJ whole genome shotgun (WGS) entry which is preliminary data.</text>
</comment>
<accession>A0A5B1CJ74</accession>
<feature type="region of interest" description="Disordered" evidence="2">
    <location>
        <begin position="363"/>
        <end position="563"/>
    </location>
</feature>
<gene>
    <name evidence="3" type="ORF">LF1_31460</name>
</gene>
<dbReference type="Proteomes" id="UP000322699">
    <property type="component" value="Unassembled WGS sequence"/>
</dbReference>
<dbReference type="RefSeq" id="WP_068262359.1">
    <property type="nucleotide sequence ID" value="NZ_LWSK01000035.1"/>
</dbReference>
<evidence type="ECO:0008006" key="5">
    <source>
        <dbReference type="Google" id="ProtNLM"/>
    </source>
</evidence>
<feature type="compositionally biased region" description="Low complexity" evidence="2">
    <location>
        <begin position="527"/>
        <end position="538"/>
    </location>
</feature>
<protein>
    <recommendedName>
        <fullName evidence="5">IncA protein</fullName>
    </recommendedName>
</protein>
<evidence type="ECO:0000256" key="1">
    <source>
        <dbReference type="SAM" id="Coils"/>
    </source>
</evidence>
<organism evidence="3 4">
    <name type="scientific">Rubripirellula obstinata</name>
    <dbReference type="NCBI Taxonomy" id="406547"/>
    <lineage>
        <taxon>Bacteria</taxon>
        <taxon>Pseudomonadati</taxon>
        <taxon>Planctomycetota</taxon>
        <taxon>Planctomycetia</taxon>
        <taxon>Pirellulales</taxon>
        <taxon>Pirellulaceae</taxon>
        <taxon>Rubripirellula</taxon>
    </lineage>
</organism>
<keyword evidence="1" id="KW-0175">Coiled coil</keyword>
<feature type="coiled-coil region" evidence="1">
    <location>
        <begin position="104"/>
        <end position="163"/>
    </location>
</feature>
<name>A0A5B1CJ74_9BACT</name>